<dbReference type="AlphaFoldDB" id="A0A6B4QRD7"/>
<protein>
    <submittedName>
        <fullName evidence="1">Molecular chaperone</fullName>
    </submittedName>
</protein>
<dbReference type="PANTHER" id="PTHR42749">
    <property type="entry name" value="CELL SHAPE-DETERMINING PROTEIN MREB"/>
    <property type="match status" value="1"/>
</dbReference>
<gene>
    <name evidence="1" type="ORF">FDG31_05005</name>
</gene>
<organism evidence="1 2">
    <name type="scientific">Clostridium botulinum</name>
    <dbReference type="NCBI Taxonomy" id="1491"/>
    <lineage>
        <taxon>Bacteria</taxon>
        <taxon>Bacillati</taxon>
        <taxon>Bacillota</taxon>
        <taxon>Clostridia</taxon>
        <taxon>Eubacteriales</taxon>
        <taxon>Clostridiaceae</taxon>
        <taxon>Clostridium</taxon>
    </lineage>
</organism>
<proteinExistence type="predicted"/>
<evidence type="ECO:0000313" key="1">
    <source>
        <dbReference type="EMBL" id="NFV25531.1"/>
    </source>
</evidence>
<dbReference type="Proteomes" id="UP000486903">
    <property type="component" value="Unassembled WGS sequence"/>
</dbReference>
<dbReference type="InterPro" id="IPR043129">
    <property type="entry name" value="ATPase_NBD"/>
</dbReference>
<dbReference type="EMBL" id="SXFB01000002">
    <property type="protein sequence ID" value="NFV25531.1"/>
    <property type="molecule type" value="Genomic_DNA"/>
</dbReference>
<dbReference type="Gene3D" id="3.30.420.40">
    <property type="match status" value="2"/>
</dbReference>
<evidence type="ECO:0000313" key="2">
    <source>
        <dbReference type="Proteomes" id="UP000486903"/>
    </source>
</evidence>
<dbReference type="Gene3D" id="3.90.640.10">
    <property type="entry name" value="Actin, Chain A, domain 4"/>
    <property type="match status" value="1"/>
</dbReference>
<dbReference type="PANTHER" id="PTHR42749:SF1">
    <property type="entry name" value="CELL SHAPE-DETERMINING PROTEIN MREB"/>
    <property type="match status" value="1"/>
</dbReference>
<sequence length="882" mass="104237">MGLYTYKLHKKQEENISKRYKEKDLILMTTFQLREICNKEKLVKSIVNPLDKEELIKLIIKYRGEKDNRLISNYVEDGIERIEKFLKRSDKKEIPSDIVDYSGKIVIYKDLSLEIYDEYELKTNKELDEGNVLLVDNNFNVSTVLNIKKIKKNNEYKYFLVKGKDVFIQENQSKFYNLIFLPQKESELIYDIYENKVDFQNYNLEYSSLPILQLEIKELEETTMPIAIDFGTSNTTAGIYIDKEVFQGLNDNLIRNINLEDYEDDKVKLVKLLDTTKKDYSITPLIPSVVGIKYINENEDNVKYIFGYDALFASKKRYVDDSLTVFYDIKRWISDFEKSEKVIDIHGKTTLIKRKDIIKAYLEYVISLANQRFKCKFKNIYISCPSKQKYKFHKLFEEVLSEYNVESKNMIEESVAVLYNTISNFIDRNKYSSGDEYKALIIDCGGGTTDLSGCSFSIRDNRVSYKIDIETSYENGDTDFGGNNLTFRILQFIKILMANALARDNYLEIKKAIVDEFKIDIFRNIDKYGIDQLYEDLNSEYERAEEIIPTKFKLYETRNKEDYCKARNNYYFLFNLAEEIKKIFFSNPELIKIILSPNELKENLEIIDSAQIMYDKWKLSYMNNGRLQIIKEAPTLNITTYEISTLIKGDVYNIIKKFLETLYKNDELYEYSLIKLTGQSCNVDIFKDALKEFIPGRIIEINKSKKDTSEDYDLKLSCLKGALKYLYSKNFGYADIQIQNNMPTLPYTLTAFTHKGDEITLIKNKAIKRGLVSRFMDRVILKLYLKDSSNNVKYEYDYKFNNEELEKTDAVSIMEKYPNISQHETDNIENDEIKFFVWAEEELWGFYVLAILRKDHELYISKEKFFYFENDKWEKNFFDGMN</sequence>
<name>A0A6B4QRD7_CLOBO</name>
<reference evidence="1 2" key="1">
    <citation type="submission" date="2019-04" db="EMBL/GenBank/DDBJ databases">
        <title>Genome sequencing of Clostridium botulinum Groups I-IV and Clostridium butyricum.</title>
        <authorList>
            <person name="Brunt J."/>
            <person name="Van Vliet A.H.M."/>
            <person name="Stringer S.C."/>
            <person name="Carter A.T."/>
            <person name="Peck M.W."/>
        </authorList>
    </citation>
    <scope>NUCLEOTIDE SEQUENCE [LARGE SCALE GENOMIC DNA]</scope>
    <source>
        <strain evidence="1 2">BL81</strain>
    </source>
</reference>
<accession>A0A6B4QRD7</accession>
<dbReference type="SUPFAM" id="SSF53067">
    <property type="entry name" value="Actin-like ATPase domain"/>
    <property type="match status" value="2"/>
</dbReference>
<dbReference type="RefSeq" id="WP_003370161.1">
    <property type="nucleotide sequence ID" value="NZ_JACBBA010000002.1"/>
</dbReference>
<comment type="caution">
    <text evidence="1">The sequence shown here is derived from an EMBL/GenBank/DDBJ whole genome shotgun (WGS) entry which is preliminary data.</text>
</comment>